<feature type="domain" description="Glycosyl transferase family 51" evidence="20">
    <location>
        <begin position="236"/>
        <end position="402"/>
    </location>
</feature>
<evidence type="ECO:0000259" key="20">
    <source>
        <dbReference type="Pfam" id="PF00912"/>
    </source>
</evidence>
<sequence>MREEEETAVPSCRVHPEFVPAKTIKKKQSQRVRIKTIIPLAGRQRRTGVMKSPFGKNFRNMLGIWWKRFRKILPVPGSRSKTRAGMGILTGLLATIFVFFSIWRLDHHIDSRLALLESPGTPLYSDTFLVSPGEKIPLWLLHTWYAPSEEGPARFPWKKHTLVLRGLPGPDPVPKASAAFNATSYYRLVFDNRNQTLLGIFPEGDSPDGPPPSLPGLWLPPVFMGTLVQTVVGDFRPVALGETSKKLRTTILISEDRRFYDHPAIDFEGILRAAWADLRSKSFREGGSTISQQVVKNLFLSPRKTFSRKIMEAIYAWRLTRLRTPDEILSLYLNHLDFGSGAHSRIIGIEAASERFFGHPAKTLNYRESALLAAVLRAPSRNNPFRDPDQARTVRNRILSSLHQAGKLSSRQYARDRRSSLGLSSLAYRTSRPGPYFSDWIAHEIRNRPVGEKTGSSFVFTTLDPYLAHRSEKIVTEELLRLARTWRLSFRPHDGEGLQAAVIDMDPRTGSVKTLIGGSDYGPSPFNRAIFAKRQVASLFKIVASIVALTPSGGQKPQYTLATPLSNAPIRLRAGGRIWKPKNAEKVLEDQVLFQDAFVHSMNIPFLHLTETLSPQEVVDTARMLGLETPPAARLPLSWPLGVLPQTPMAMARVFSIVANGGRDVRPEGLPDPGKKPGRRLLDPGVDYLLNHLLRLTVREGTGQPLQFWTGPQTFWGGKTGTSNRGRDTWFVAVSPQNVLVVWIGFDDNTPTRRTGSQMAVPLAGAILRDLPSPLPPGPAPPGIETKTVDARSGLLALASCAPDLKVIPFLPGTAPPAETCLSPSPPSIFERIGHFFGNLF</sequence>
<dbReference type="InterPro" id="IPR036950">
    <property type="entry name" value="PBP_transglycosylase"/>
</dbReference>
<dbReference type="GO" id="GO:0071555">
    <property type="term" value="P:cell wall organization"/>
    <property type="evidence" value="ECO:0007669"/>
    <property type="project" value="UniProtKB-KW"/>
</dbReference>
<gene>
    <name evidence="21" type="ORF">LptCag_2014</name>
</gene>
<dbReference type="SUPFAM" id="SSF53955">
    <property type="entry name" value="Lysozyme-like"/>
    <property type="match status" value="1"/>
</dbReference>
<keyword evidence="5" id="KW-1003">Cell membrane</keyword>
<evidence type="ECO:0000256" key="1">
    <source>
        <dbReference type="ARBA" id="ARBA00004236"/>
    </source>
</evidence>
<keyword evidence="18" id="KW-1133">Transmembrane helix</keyword>
<reference evidence="21 22" key="1">
    <citation type="submission" date="2014-06" db="EMBL/GenBank/DDBJ databases">
        <title>Draft genome sequence of iron oxidizing acidophile Leptospirillum ferriphilum DSM14647.</title>
        <authorList>
            <person name="Cardenas J.P."/>
            <person name="Lazcano M."/>
            <person name="Ossandon F.J."/>
            <person name="Corbett M."/>
            <person name="Holmes D.S."/>
            <person name="Watkin E."/>
        </authorList>
    </citation>
    <scope>NUCLEOTIDE SEQUENCE [LARGE SCALE GENOMIC DNA]</scope>
    <source>
        <strain evidence="21 22">DSM 14647</strain>
    </source>
</reference>
<keyword evidence="6" id="KW-0121">Carboxypeptidase</keyword>
<dbReference type="GO" id="GO:0009002">
    <property type="term" value="F:serine-type D-Ala-D-Ala carboxypeptidase activity"/>
    <property type="evidence" value="ECO:0007669"/>
    <property type="project" value="UniProtKB-EC"/>
</dbReference>
<evidence type="ECO:0000256" key="18">
    <source>
        <dbReference type="SAM" id="Phobius"/>
    </source>
</evidence>
<evidence type="ECO:0000256" key="16">
    <source>
        <dbReference type="ARBA" id="ARBA00034000"/>
    </source>
</evidence>
<evidence type="ECO:0000256" key="11">
    <source>
        <dbReference type="ARBA" id="ARBA00022960"/>
    </source>
</evidence>
<organism evidence="21 22">
    <name type="scientific">Leptospirillum ferriphilum</name>
    <dbReference type="NCBI Taxonomy" id="178606"/>
    <lineage>
        <taxon>Bacteria</taxon>
        <taxon>Pseudomonadati</taxon>
        <taxon>Nitrospirota</taxon>
        <taxon>Nitrospiria</taxon>
        <taxon>Nitrospirales</taxon>
        <taxon>Nitrospiraceae</taxon>
        <taxon>Leptospirillum</taxon>
    </lineage>
</organism>
<dbReference type="InterPro" id="IPR023346">
    <property type="entry name" value="Lysozyme-like_dom_sf"/>
</dbReference>
<evidence type="ECO:0000256" key="17">
    <source>
        <dbReference type="ARBA" id="ARBA00049902"/>
    </source>
</evidence>
<dbReference type="InterPro" id="IPR001460">
    <property type="entry name" value="PCN-bd_Tpept"/>
</dbReference>
<evidence type="ECO:0000256" key="9">
    <source>
        <dbReference type="ARBA" id="ARBA00022679"/>
    </source>
</evidence>
<evidence type="ECO:0000256" key="14">
    <source>
        <dbReference type="ARBA" id="ARBA00023268"/>
    </source>
</evidence>
<evidence type="ECO:0000256" key="8">
    <source>
        <dbReference type="ARBA" id="ARBA00022676"/>
    </source>
</evidence>
<keyword evidence="11" id="KW-0133">Cell shape</keyword>
<evidence type="ECO:0000256" key="4">
    <source>
        <dbReference type="ARBA" id="ARBA00007739"/>
    </source>
</evidence>
<evidence type="ECO:0000256" key="10">
    <source>
        <dbReference type="ARBA" id="ARBA00022801"/>
    </source>
</evidence>
<proteinExistence type="inferred from homology"/>
<keyword evidence="18" id="KW-0812">Transmembrane</keyword>
<keyword evidence="7" id="KW-0645">Protease</keyword>
<evidence type="ECO:0000256" key="7">
    <source>
        <dbReference type="ARBA" id="ARBA00022670"/>
    </source>
</evidence>
<accession>A0A094X7U6</accession>
<evidence type="ECO:0000256" key="2">
    <source>
        <dbReference type="ARBA" id="ARBA00004752"/>
    </source>
</evidence>
<comment type="similarity">
    <text evidence="3">In the C-terminal section; belongs to the transpeptidase family.</text>
</comment>
<comment type="catalytic activity">
    <reaction evidence="17">
        <text>[GlcNAc-(1-&gt;4)-Mur2Ac(oyl-L-Ala-gamma-D-Glu-L-Lys-D-Ala-D-Ala)](n)-di-trans,octa-cis-undecaprenyl diphosphate + beta-D-GlcNAc-(1-&gt;4)-Mur2Ac(oyl-L-Ala-gamma-D-Glu-L-Lys-D-Ala-D-Ala)-di-trans,octa-cis-undecaprenyl diphosphate = [GlcNAc-(1-&gt;4)-Mur2Ac(oyl-L-Ala-gamma-D-Glu-L-Lys-D-Ala-D-Ala)](n+1)-di-trans,octa-cis-undecaprenyl diphosphate + di-trans,octa-cis-undecaprenyl diphosphate + H(+)</text>
        <dbReference type="Rhea" id="RHEA:23708"/>
        <dbReference type="Rhea" id="RHEA-COMP:9602"/>
        <dbReference type="Rhea" id="RHEA-COMP:9603"/>
        <dbReference type="ChEBI" id="CHEBI:15378"/>
        <dbReference type="ChEBI" id="CHEBI:58405"/>
        <dbReference type="ChEBI" id="CHEBI:60033"/>
        <dbReference type="ChEBI" id="CHEBI:78435"/>
        <dbReference type="EC" id="2.4.99.28"/>
    </reaction>
</comment>
<dbReference type="InterPro" id="IPR050396">
    <property type="entry name" value="Glycosyltr_51/Transpeptidase"/>
</dbReference>
<dbReference type="GO" id="GO:0008955">
    <property type="term" value="F:peptidoglycan glycosyltransferase activity"/>
    <property type="evidence" value="ECO:0007669"/>
    <property type="project" value="UniProtKB-EC"/>
</dbReference>
<comment type="pathway">
    <text evidence="2">Cell wall biogenesis; peptidoglycan biosynthesis.</text>
</comment>
<dbReference type="GO" id="GO:0030288">
    <property type="term" value="C:outer membrane-bounded periplasmic space"/>
    <property type="evidence" value="ECO:0007669"/>
    <property type="project" value="TreeGrafter"/>
</dbReference>
<keyword evidence="12" id="KW-0573">Peptidoglycan synthesis</keyword>
<dbReference type="PATRIC" id="fig|178606.4.peg.548"/>
<dbReference type="InterPro" id="IPR012338">
    <property type="entry name" value="Beta-lactam/transpept-like"/>
</dbReference>
<dbReference type="Pfam" id="PF00912">
    <property type="entry name" value="Transgly"/>
    <property type="match status" value="1"/>
</dbReference>
<dbReference type="Pfam" id="PF00905">
    <property type="entry name" value="Transpeptidase"/>
    <property type="match status" value="1"/>
</dbReference>
<dbReference type="Gene3D" id="1.10.3810.10">
    <property type="entry name" value="Biosynthetic peptidoglycan transglycosylase-like"/>
    <property type="match status" value="1"/>
</dbReference>
<dbReference type="AlphaFoldDB" id="A0A094X7U6"/>
<dbReference type="GO" id="GO:0005886">
    <property type="term" value="C:plasma membrane"/>
    <property type="evidence" value="ECO:0007669"/>
    <property type="project" value="UniProtKB-SubCell"/>
</dbReference>
<evidence type="ECO:0000259" key="19">
    <source>
        <dbReference type="Pfam" id="PF00905"/>
    </source>
</evidence>
<comment type="subcellular location">
    <subcellularLocation>
        <location evidence="1">Cell membrane</location>
    </subcellularLocation>
</comment>
<comment type="caution">
    <text evidence="21">The sequence shown here is derived from an EMBL/GenBank/DDBJ whole genome shotgun (WGS) entry which is preliminary data.</text>
</comment>
<dbReference type="Gene3D" id="3.40.710.10">
    <property type="entry name" value="DD-peptidase/beta-lactamase superfamily"/>
    <property type="match status" value="1"/>
</dbReference>
<feature type="domain" description="Penicillin-binding protein transpeptidase" evidence="19">
    <location>
        <begin position="503"/>
        <end position="768"/>
    </location>
</feature>
<keyword evidence="13 18" id="KW-0472">Membrane</keyword>
<keyword evidence="15" id="KW-0961">Cell wall biogenesis/degradation</keyword>
<evidence type="ECO:0000256" key="15">
    <source>
        <dbReference type="ARBA" id="ARBA00023316"/>
    </source>
</evidence>
<dbReference type="GO" id="GO:0006508">
    <property type="term" value="P:proteolysis"/>
    <property type="evidence" value="ECO:0007669"/>
    <property type="project" value="UniProtKB-KW"/>
</dbReference>
<dbReference type="GO" id="GO:0008658">
    <property type="term" value="F:penicillin binding"/>
    <property type="evidence" value="ECO:0007669"/>
    <property type="project" value="InterPro"/>
</dbReference>
<evidence type="ECO:0000313" key="22">
    <source>
        <dbReference type="Proteomes" id="UP000029452"/>
    </source>
</evidence>
<keyword evidence="10" id="KW-0378">Hydrolase</keyword>
<dbReference type="PANTHER" id="PTHR32282">
    <property type="entry name" value="BINDING PROTEIN TRANSPEPTIDASE, PUTATIVE-RELATED"/>
    <property type="match status" value="1"/>
</dbReference>
<dbReference type="Proteomes" id="UP000029452">
    <property type="component" value="Unassembled WGS sequence"/>
</dbReference>
<keyword evidence="9" id="KW-0808">Transferase</keyword>
<feature type="transmembrane region" description="Helical" evidence="18">
    <location>
        <begin position="84"/>
        <end position="103"/>
    </location>
</feature>
<keyword evidence="8" id="KW-0328">Glycosyltransferase</keyword>
<dbReference type="InterPro" id="IPR001264">
    <property type="entry name" value="Glyco_trans_51"/>
</dbReference>
<keyword evidence="14" id="KW-0511">Multifunctional enzyme</keyword>
<comment type="similarity">
    <text evidence="4">In the N-terminal section; belongs to the glycosyltransferase 51 family.</text>
</comment>
<evidence type="ECO:0000256" key="3">
    <source>
        <dbReference type="ARBA" id="ARBA00007090"/>
    </source>
</evidence>
<evidence type="ECO:0000256" key="5">
    <source>
        <dbReference type="ARBA" id="ARBA00022475"/>
    </source>
</evidence>
<protein>
    <submittedName>
        <fullName evidence="21">Uncharacterized protein</fullName>
    </submittedName>
</protein>
<dbReference type="EMBL" id="JPGK01000002">
    <property type="protein sequence ID" value="KGA94584.1"/>
    <property type="molecule type" value="Genomic_DNA"/>
</dbReference>
<evidence type="ECO:0000313" key="21">
    <source>
        <dbReference type="EMBL" id="KGA94584.1"/>
    </source>
</evidence>
<comment type="catalytic activity">
    <reaction evidence="16">
        <text>Preferential cleavage: (Ac)2-L-Lys-D-Ala-|-D-Ala. Also transpeptidation of peptidyl-alanyl moieties that are N-acyl substituents of D-alanine.</text>
        <dbReference type="EC" id="3.4.16.4"/>
    </reaction>
</comment>
<evidence type="ECO:0000256" key="6">
    <source>
        <dbReference type="ARBA" id="ARBA00022645"/>
    </source>
</evidence>
<evidence type="ECO:0000256" key="12">
    <source>
        <dbReference type="ARBA" id="ARBA00022984"/>
    </source>
</evidence>
<dbReference type="SUPFAM" id="SSF56601">
    <property type="entry name" value="beta-lactamase/transpeptidase-like"/>
    <property type="match status" value="1"/>
</dbReference>
<dbReference type="GO" id="GO:0008360">
    <property type="term" value="P:regulation of cell shape"/>
    <property type="evidence" value="ECO:0007669"/>
    <property type="project" value="UniProtKB-KW"/>
</dbReference>
<name>A0A094X7U6_9BACT</name>
<dbReference type="PANTHER" id="PTHR32282:SF11">
    <property type="entry name" value="PENICILLIN-BINDING PROTEIN 1B"/>
    <property type="match status" value="1"/>
</dbReference>
<evidence type="ECO:0000256" key="13">
    <source>
        <dbReference type="ARBA" id="ARBA00023136"/>
    </source>
</evidence>
<dbReference type="GO" id="GO:0009252">
    <property type="term" value="P:peptidoglycan biosynthetic process"/>
    <property type="evidence" value="ECO:0007669"/>
    <property type="project" value="UniProtKB-KW"/>
</dbReference>